<sequence length="144" mass="15607">MKIKIVNKSAHQLPNYETNASAGMDLRANISESVTLQPLERTVIKTGLFIELPLGMEAQVRPRSGLAAKKGITVLNAPGTIDADYRGEIGVILVNLSNEAFTIENGERIAQLVIARHERAEWVEGEELSETYRGTGGFGSTGVK</sequence>
<name>A0ACC7LH83_9FLAO</name>
<keyword evidence="1" id="KW-0378">Hydrolase</keyword>
<gene>
    <name evidence="1" type="primary">dut</name>
    <name evidence="1" type="ORF">ACEZ3G_05995</name>
</gene>
<dbReference type="EC" id="3.6.1.23" evidence="1"/>
<accession>A0ACC7LH83</accession>
<evidence type="ECO:0000313" key="1">
    <source>
        <dbReference type="EMBL" id="MFH6603021.1"/>
    </source>
</evidence>
<protein>
    <submittedName>
        <fullName evidence="1">dUTP diphosphatase</fullName>
        <ecNumber evidence="1">3.6.1.23</ecNumber>
    </submittedName>
</protein>
<evidence type="ECO:0000313" key="2">
    <source>
        <dbReference type="Proteomes" id="UP001595191"/>
    </source>
</evidence>
<keyword evidence="2" id="KW-1185">Reference proteome</keyword>
<comment type="caution">
    <text evidence="1">The sequence shown here is derived from an EMBL/GenBank/DDBJ whole genome shotgun (WGS) entry which is preliminary data.</text>
</comment>
<organism evidence="1 2">
    <name type="scientific">Meishania litoralis</name>
    <dbReference type="NCBI Taxonomy" id="3434685"/>
    <lineage>
        <taxon>Bacteria</taxon>
        <taxon>Pseudomonadati</taxon>
        <taxon>Bacteroidota</taxon>
        <taxon>Flavobacteriia</taxon>
        <taxon>Flavobacteriales</taxon>
        <taxon>Flavobacteriaceae</taxon>
        <taxon>Meishania</taxon>
    </lineage>
</organism>
<reference evidence="1" key="1">
    <citation type="submission" date="2024-09" db="EMBL/GenBank/DDBJ databases">
        <authorList>
            <person name="Liu J."/>
        </authorList>
    </citation>
    <scope>NUCLEOTIDE SEQUENCE</scope>
    <source>
        <strain evidence="1">NBU2967</strain>
    </source>
</reference>
<proteinExistence type="predicted"/>
<dbReference type="Proteomes" id="UP001595191">
    <property type="component" value="Unassembled WGS sequence"/>
</dbReference>
<dbReference type="EMBL" id="JBHFPV010000001">
    <property type="protein sequence ID" value="MFH6603021.1"/>
    <property type="molecule type" value="Genomic_DNA"/>
</dbReference>